<comment type="caution">
    <text evidence="4">The sequence shown here is derived from an EMBL/GenBank/DDBJ whole genome shotgun (WGS) entry which is preliminary data.</text>
</comment>
<feature type="region of interest" description="Disordered" evidence="3">
    <location>
        <begin position="502"/>
        <end position="524"/>
    </location>
</feature>
<dbReference type="Gene3D" id="2.120.10.80">
    <property type="entry name" value="Kelch-type beta propeller"/>
    <property type="match status" value="2"/>
</dbReference>
<dbReference type="InterPro" id="IPR015915">
    <property type="entry name" value="Kelch-typ_b-propeller"/>
</dbReference>
<feature type="compositionally biased region" description="Low complexity" evidence="3">
    <location>
        <begin position="677"/>
        <end position="689"/>
    </location>
</feature>
<dbReference type="EMBL" id="CAJVPZ010000347">
    <property type="protein sequence ID" value="CAG8461933.1"/>
    <property type="molecule type" value="Genomic_DNA"/>
</dbReference>
<feature type="region of interest" description="Disordered" evidence="3">
    <location>
        <begin position="657"/>
        <end position="716"/>
    </location>
</feature>
<feature type="compositionally biased region" description="Polar residues" evidence="3">
    <location>
        <begin position="512"/>
        <end position="524"/>
    </location>
</feature>
<organism evidence="4 5">
    <name type="scientific">Racocetra fulgida</name>
    <dbReference type="NCBI Taxonomy" id="60492"/>
    <lineage>
        <taxon>Eukaryota</taxon>
        <taxon>Fungi</taxon>
        <taxon>Fungi incertae sedis</taxon>
        <taxon>Mucoromycota</taxon>
        <taxon>Glomeromycotina</taxon>
        <taxon>Glomeromycetes</taxon>
        <taxon>Diversisporales</taxon>
        <taxon>Gigasporaceae</taxon>
        <taxon>Racocetra</taxon>
    </lineage>
</organism>
<feature type="region of interest" description="Disordered" evidence="3">
    <location>
        <begin position="610"/>
        <end position="633"/>
    </location>
</feature>
<gene>
    <name evidence="4" type="ORF">RFULGI_LOCUS722</name>
</gene>
<feature type="region of interest" description="Disordered" evidence="3">
    <location>
        <begin position="741"/>
        <end position="780"/>
    </location>
</feature>
<keyword evidence="2" id="KW-0677">Repeat</keyword>
<dbReference type="SUPFAM" id="SSF117281">
    <property type="entry name" value="Kelch motif"/>
    <property type="match status" value="1"/>
</dbReference>
<evidence type="ECO:0000256" key="1">
    <source>
        <dbReference type="ARBA" id="ARBA00022441"/>
    </source>
</evidence>
<keyword evidence="1" id="KW-0880">Kelch repeat</keyword>
<dbReference type="Pfam" id="PF24681">
    <property type="entry name" value="Kelch_KLHDC2_KLHL20_DRC7"/>
    <property type="match status" value="2"/>
</dbReference>
<evidence type="ECO:0000256" key="2">
    <source>
        <dbReference type="ARBA" id="ARBA00022737"/>
    </source>
</evidence>
<protein>
    <submittedName>
        <fullName evidence="4">18340_t:CDS:1</fullName>
    </submittedName>
</protein>
<accession>A0A9N8VV08</accession>
<dbReference type="PANTHER" id="PTHR46093:SF18">
    <property type="entry name" value="FIBRONECTIN TYPE-III DOMAIN-CONTAINING PROTEIN"/>
    <property type="match status" value="1"/>
</dbReference>
<feature type="compositionally biased region" description="Basic residues" evidence="3">
    <location>
        <begin position="702"/>
        <end position="713"/>
    </location>
</feature>
<dbReference type="PANTHER" id="PTHR46093">
    <property type="entry name" value="ACYL-COA-BINDING DOMAIN-CONTAINING PROTEIN 5"/>
    <property type="match status" value="1"/>
</dbReference>
<dbReference type="AlphaFoldDB" id="A0A9N8VV08"/>
<evidence type="ECO:0000313" key="5">
    <source>
        <dbReference type="Proteomes" id="UP000789396"/>
    </source>
</evidence>
<feature type="compositionally biased region" description="Low complexity" evidence="3">
    <location>
        <begin position="741"/>
        <end position="760"/>
    </location>
</feature>
<reference evidence="4" key="1">
    <citation type="submission" date="2021-06" db="EMBL/GenBank/DDBJ databases">
        <authorList>
            <person name="Kallberg Y."/>
            <person name="Tangrot J."/>
            <person name="Rosling A."/>
        </authorList>
    </citation>
    <scope>NUCLEOTIDE SEQUENCE</scope>
    <source>
        <strain evidence="4">IN212</strain>
    </source>
</reference>
<dbReference type="Proteomes" id="UP000789396">
    <property type="component" value="Unassembled WGS sequence"/>
</dbReference>
<proteinExistence type="predicted"/>
<name>A0A9N8VV08_9GLOM</name>
<evidence type="ECO:0000313" key="4">
    <source>
        <dbReference type="EMBL" id="CAG8461933.1"/>
    </source>
</evidence>
<keyword evidence="5" id="KW-1185">Reference proteome</keyword>
<feature type="region of interest" description="Disordered" evidence="3">
    <location>
        <begin position="394"/>
        <end position="430"/>
    </location>
</feature>
<evidence type="ECO:0000256" key="3">
    <source>
        <dbReference type="SAM" id="MobiDB-lite"/>
    </source>
</evidence>
<sequence length="813" mass="90347">MSVPIPSEIRDYIHKLGLQIEYSDTDRPAAELTIPNIPNAEGRLGILKFFHYSSQPSRSTESFKRALQNFGDINEFKARYHHKAIVIGSKAYIIGGHSSVGVVGSDITSMLVMDYSTLAVNEQNPKLSVTGHEAVPISDSKFLLLFGTESVTPLKFADPVRQVDIQTGVVSTLNISGTASARYAHTATVVGKKVYVLGGISESNILGDFMYLDLTSYSWNTINSTSPIAGHSTLVISGTIPAPRSCSSMVSADNNDKMIYVFGGFDKDFNGYNDLYVLDASNAPDLSWSSVSVSAKVDRSLIPSPRGAHIAFVKSGLMTIWGGYSNTTITDGNLYFFDTKVNMWVDSQSLKNANSTSQFNQSNGGPNTLMWSIIDLQDKCETCNDPYFRPGGQLGSEPDLLSNSEKIHNKSPGSVKSIRKPSLPMPSFIRPRSKYENDSISLERHNSNASVVSTSMSMSSDALKKTDPSPFPITHITEPQRMKRSHRRTSSVTLSVVDVENITHQTHHRPVNNHSNSRYSSQNPSYSLRRSVLSSTLDSYALTDNIFDINRGSSVKSVNSLQWVGFNSSVTDVQNGRKLSLHVRNDYHRKSDEVRDSDSHDEYIIHGDYIDTTNRNSPGQYYPGRNGISGISRQRGISEEEEYKYDSNTSYMIQKRNYASGSDRTSEESGSFDKFSNRSISSQSSTYSSDNFNNNSEDKRKVEKSKRSSKRTSKVSFAPTDEKIEFDELESSKSVYLARISGRSSQSSTSSSMSSNSTPSIAEENEDFEDNTNTLKTDPNILKTYRVFEDEFSSDDYRLSFDEHNSQHKLMPH</sequence>
<dbReference type="OrthoDB" id="199599at2759"/>